<evidence type="ECO:0000313" key="2">
    <source>
        <dbReference type="EMBL" id="JAD35194.1"/>
    </source>
</evidence>
<protein>
    <submittedName>
        <fullName evidence="2">Uncharacterized protein</fullName>
    </submittedName>
</protein>
<reference evidence="2" key="2">
    <citation type="journal article" date="2015" name="Data Brief">
        <title>Shoot transcriptome of the giant reed, Arundo donax.</title>
        <authorList>
            <person name="Barrero R.A."/>
            <person name="Guerrero F.D."/>
            <person name="Moolhuijzen P."/>
            <person name="Goolsby J.A."/>
            <person name="Tidwell J."/>
            <person name="Bellgard S.E."/>
            <person name="Bellgard M.I."/>
        </authorList>
    </citation>
    <scope>NUCLEOTIDE SEQUENCE</scope>
    <source>
        <tissue evidence="2">Shoot tissue taken approximately 20 cm above the soil surface</tissue>
    </source>
</reference>
<accession>A0A0A8Z717</accession>
<sequence>MSPASVTWPSTSERTATGRASRGSPTYDIRRVGGRRRIGGG</sequence>
<evidence type="ECO:0000256" key="1">
    <source>
        <dbReference type="SAM" id="MobiDB-lite"/>
    </source>
</evidence>
<feature type="compositionally biased region" description="Basic residues" evidence="1">
    <location>
        <begin position="32"/>
        <end position="41"/>
    </location>
</feature>
<reference evidence="2" key="1">
    <citation type="submission" date="2014-09" db="EMBL/GenBank/DDBJ databases">
        <authorList>
            <person name="Magalhaes I.L.F."/>
            <person name="Oliveira U."/>
            <person name="Santos F.R."/>
            <person name="Vidigal T.H.D.A."/>
            <person name="Brescovit A.D."/>
            <person name="Santos A.J."/>
        </authorList>
    </citation>
    <scope>NUCLEOTIDE SEQUENCE</scope>
    <source>
        <tissue evidence="2">Shoot tissue taken approximately 20 cm above the soil surface</tissue>
    </source>
</reference>
<dbReference type="AlphaFoldDB" id="A0A0A8Z717"/>
<feature type="compositionally biased region" description="Polar residues" evidence="1">
    <location>
        <begin position="1"/>
        <end position="15"/>
    </location>
</feature>
<proteinExistence type="predicted"/>
<name>A0A0A8Z717_ARUDO</name>
<feature type="region of interest" description="Disordered" evidence="1">
    <location>
        <begin position="1"/>
        <end position="41"/>
    </location>
</feature>
<organism evidence="2">
    <name type="scientific">Arundo donax</name>
    <name type="common">Giant reed</name>
    <name type="synonym">Donax arundinaceus</name>
    <dbReference type="NCBI Taxonomy" id="35708"/>
    <lineage>
        <taxon>Eukaryota</taxon>
        <taxon>Viridiplantae</taxon>
        <taxon>Streptophyta</taxon>
        <taxon>Embryophyta</taxon>
        <taxon>Tracheophyta</taxon>
        <taxon>Spermatophyta</taxon>
        <taxon>Magnoliopsida</taxon>
        <taxon>Liliopsida</taxon>
        <taxon>Poales</taxon>
        <taxon>Poaceae</taxon>
        <taxon>PACMAD clade</taxon>
        <taxon>Arundinoideae</taxon>
        <taxon>Arundineae</taxon>
        <taxon>Arundo</taxon>
    </lineage>
</organism>
<dbReference type="EMBL" id="GBRH01262701">
    <property type="protein sequence ID" value="JAD35194.1"/>
    <property type="molecule type" value="Transcribed_RNA"/>
</dbReference>